<dbReference type="AlphaFoldDB" id="A0AAN6JW59"/>
<dbReference type="SUPFAM" id="SSF81383">
    <property type="entry name" value="F-box domain"/>
    <property type="match status" value="1"/>
</dbReference>
<feature type="compositionally biased region" description="Polar residues" evidence="1">
    <location>
        <begin position="30"/>
        <end position="40"/>
    </location>
</feature>
<protein>
    <recommendedName>
        <fullName evidence="2">F-box domain-containing protein</fullName>
    </recommendedName>
</protein>
<evidence type="ECO:0000259" key="2">
    <source>
        <dbReference type="Pfam" id="PF00646"/>
    </source>
</evidence>
<evidence type="ECO:0000313" key="4">
    <source>
        <dbReference type="Proteomes" id="UP001175353"/>
    </source>
</evidence>
<feature type="domain" description="F-box" evidence="2">
    <location>
        <begin position="61"/>
        <end position="92"/>
    </location>
</feature>
<name>A0AAN6JW59_9PEZI</name>
<reference evidence="3" key="1">
    <citation type="submission" date="2023-06" db="EMBL/GenBank/DDBJ databases">
        <title>Black Yeasts Isolated from many extreme environments.</title>
        <authorList>
            <person name="Coleine C."/>
            <person name="Stajich J.E."/>
            <person name="Selbmann L."/>
        </authorList>
    </citation>
    <scope>NUCLEOTIDE SEQUENCE</scope>
    <source>
        <strain evidence="3">CCFEE 5200</strain>
    </source>
</reference>
<sequence>MAGSKTTMGGRKRSGDELGARTDKKPKSKMPSQATSTRMTRAKTQFIRRANVMSAVFNTTELVENILRFLPVKGLVVAQMVCVKWRNVIEQVAYFKQLLFLEPSAPRAAWEWTLGEDDVHTIDKLDVVPALTDAAIFEDHITVQADMHPLLTFKWIRNEGDALQLAPGTMFRLLKAAKWRHKPGSWRQMFITQPPTLTAVAQFDIGDKDGHRCPYHSGWHTFESDNGVTLGDLVDYGVKLEADGMTVNWARGWFIACNRACWTDEDVEEAEARSRWNEVIAAND</sequence>
<comment type="caution">
    <text evidence="3">The sequence shown here is derived from an EMBL/GenBank/DDBJ whole genome shotgun (WGS) entry which is preliminary data.</text>
</comment>
<evidence type="ECO:0000313" key="3">
    <source>
        <dbReference type="EMBL" id="KAK0951049.1"/>
    </source>
</evidence>
<organism evidence="3 4">
    <name type="scientific">Friedmanniomyces endolithicus</name>
    <dbReference type="NCBI Taxonomy" id="329885"/>
    <lineage>
        <taxon>Eukaryota</taxon>
        <taxon>Fungi</taxon>
        <taxon>Dikarya</taxon>
        <taxon>Ascomycota</taxon>
        <taxon>Pezizomycotina</taxon>
        <taxon>Dothideomycetes</taxon>
        <taxon>Dothideomycetidae</taxon>
        <taxon>Mycosphaerellales</taxon>
        <taxon>Teratosphaeriaceae</taxon>
        <taxon>Friedmanniomyces</taxon>
    </lineage>
</organism>
<keyword evidence="4" id="KW-1185">Reference proteome</keyword>
<feature type="region of interest" description="Disordered" evidence="1">
    <location>
        <begin position="1"/>
        <end position="40"/>
    </location>
</feature>
<dbReference type="Pfam" id="PF00646">
    <property type="entry name" value="F-box"/>
    <property type="match status" value="1"/>
</dbReference>
<gene>
    <name evidence="3" type="ORF">LTR91_025236</name>
</gene>
<feature type="compositionally biased region" description="Basic and acidic residues" evidence="1">
    <location>
        <begin position="13"/>
        <end position="25"/>
    </location>
</feature>
<dbReference type="InterPro" id="IPR001810">
    <property type="entry name" value="F-box_dom"/>
</dbReference>
<dbReference type="Gene3D" id="1.20.1280.50">
    <property type="match status" value="1"/>
</dbReference>
<evidence type="ECO:0000256" key="1">
    <source>
        <dbReference type="SAM" id="MobiDB-lite"/>
    </source>
</evidence>
<dbReference type="InterPro" id="IPR036047">
    <property type="entry name" value="F-box-like_dom_sf"/>
</dbReference>
<dbReference type="Proteomes" id="UP001175353">
    <property type="component" value="Unassembled WGS sequence"/>
</dbReference>
<accession>A0AAN6JW59</accession>
<dbReference type="EMBL" id="JAUJLE010000737">
    <property type="protein sequence ID" value="KAK0951049.1"/>
    <property type="molecule type" value="Genomic_DNA"/>
</dbReference>
<proteinExistence type="predicted"/>